<gene>
    <name evidence="1" type="ORF">SDC9_201727</name>
</gene>
<protein>
    <submittedName>
        <fullName evidence="1">Uncharacterized protein</fullName>
    </submittedName>
</protein>
<name>A0A645IRR3_9ZZZZ</name>
<sequence length="140" mass="15562">MGGVCPLHPAHHFRVVRQGNRRAAAAFRPGADQHAAFVVYHEASPDVDRIPHVFPEIMAENRLQRLPVPVPVEDFTQPVKIGVELGDGDVDAEPFSHLVFDFARFVVPVNPAGVFERFQQFVVGQVDFLAVIFAVEQLLI</sequence>
<organism evidence="1">
    <name type="scientific">bioreactor metagenome</name>
    <dbReference type="NCBI Taxonomy" id="1076179"/>
    <lineage>
        <taxon>unclassified sequences</taxon>
        <taxon>metagenomes</taxon>
        <taxon>ecological metagenomes</taxon>
    </lineage>
</organism>
<dbReference type="EMBL" id="VSSQ01121888">
    <property type="protein sequence ID" value="MPN54058.1"/>
    <property type="molecule type" value="Genomic_DNA"/>
</dbReference>
<dbReference type="AlphaFoldDB" id="A0A645IRR3"/>
<proteinExistence type="predicted"/>
<comment type="caution">
    <text evidence="1">The sequence shown here is derived from an EMBL/GenBank/DDBJ whole genome shotgun (WGS) entry which is preliminary data.</text>
</comment>
<reference evidence="1" key="1">
    <citation type="submission" date="2019-08" db="EMBL/GenBank/DDBJ databases">
        <authorList>
            <person name="Kucharzyk K."/>
            <person name="Murdoch R.W."/>
            <person name="Higgins S."/>
            <person name="Loffler F."/>
        </authorList>
    </citation>
    <scope>NUCLEOTIDE SEQUENCE</scope>
</reference>
<evidence type="ECO:0000313" key="1">
    <source>
        <dbReference type="EMBL" id="MPN54058.1"/>
    </source>
</evidence>
<accession>A0A645IRR3</accession>